<protein>
    <submittedName>
        <fullName evidence="2">Transcriptional regulator, MarR family</fullName>
    </submittedName>
</protein>
<dbReference type="AlphaFoldDB" id="A0A6J4N136"/>
<feature type="compositionally biased region" description="Basic residues" evidence="1">
    <location>
        <begin position="94"/>
        <end position="103"/>
    </location>
</feature>
<feature type="compositionally biased region" description="Basic residues" evidence="1">
    <location>
        <begin position="118"/>
        <end position="130"/>
    </location>
</feature>
<organism evidence="2">
    <name type="scientific">uncultured Nocardioidaceae bacterium</name>
    <dbReference type="NCBI Taxonomy" id="253824"/>
    <lineage>
        <taxon>Bacteria</taxon>
        <taxon>Bacillati</taxon>
        <taxon>Actinomycetota</taxon>
        <taxon>Actinomycetes</taxon>
        <taxon>Propionibacteriales</taxon>
        <taxon>Nocardioidaceae</taxon>
        <taxon>environmental samples</taxon>
    </lineage>
</organism>
<feature type="non-terminal residue" evidence="2">
    <location>
        <position position="168"/>
    </location>
</feature>
<reference evidence="2" key="1">
    <citation type="submission" date="2020-02" db="EMBL/GenBank/DDBJ databases">
        <authorList>
            <person name="Meier V. D."/>
        </authorList>
    </citation>
    <scope>NUCLEOTIDE SEQUENCE</scope>
    <source>
        <strain evidence="2">AVDCRST_MAG21</strain>
    </source>
</reference>
<proteinExistence type="predicted"/>
<dbReference type="EMBL" id="CADCUL010000108">
    <property type="protein sequence ID" value="CAA9374886.1"/>
    <property type="molecule type" value="Genomic_DNA"/>
</dbReference>
<feature type="compositionally biased region" description="Low complexity" evidence="1">
    <location>
        <begin position="74"/>
        <end position="85"/>
    </location>
</feature>
<sequence>GPQAPATVRPDRRGGPAVGSAVGRGGPDAGRHQPDACATARPGRARRAAATAWPDLRPVRGARAAQLLPSWLPAAGQDGRAAAGAPYVGDLHRRPSRGIRSRRTPPASQRRSNDLGRDHRHRKVGRRDGHRRPGEGRLRARRAGRRRACAPGRPAAPGQGRRRRLRGV</sequence>
<accession>A0A6J4N136</accession>
<feature type="compositionally biased region" description="Low complexity" evidence="1">
    <location>
        <begin position="149"/>
        <end position="159"/>
    </location>
</feature>
<evidence type="ECO:0000313" key="2">
    <source>
        <dbReference type="EMBL" id="CAA9374886.1"/>
    </source>
</evidence>
<evidence type="ECO:0000256" key="1">
    <source>
        <dbReference type="SAM" id="MobiDB-lite"/>
    </source>
</evidence>
<feature type="non-terminal residue" evidence="2">
    <location>
        <position position="1"/>
    </location>
</feature>
<feature type="region of interest" description="Disordered" evidence="1">
    <location>
        <begin position="1"/>
        <end position="59"/>
    </location>
</feature>
<name>A0A6J4N136_9ACTN</name>
<feature type="compositionally biased region" description="Low complexity" evidence="1">
    <location>
        <begin position="36"/>
        <end position="52"/>
    </location>
</feature>
<feature type="region of interest" description="Disordered" evidence="1">
    <location>
        <begin position="73"/>
        <end position="168"/>
    </location>
</feature>
<feature type="compositionally biased region" description="Basic residues" evidence="1">
    <location>
        <begin position="139"/>
        <end position="148"/>
    </location>
</feature>
<gene>
    <name evidence="2" type="ORF">AVDCRST_MAG21-980</name>
</gene>